<evidence type="ECO:0000259" key="5">
    <source>
        <dbReference type="Pfam" id="PF03468"/>
    </source>
</evidence>
<accession>A0A7J7D8E4</accession>
<dbReference type="Gene3D" id="3.30.70.2890">
    <property type="entry name" value="XS domain"/>
    <property type="match status" value="1"/>
</dbReference>
<dbReference type="CDD" id="cd12266">
    <property type="entry name" value="RRM_like_XS"/>
    <property type="match status" value="1"/>
</dbReference>
<evidence type="ECO:0000256" key="2">
    <source>
        <dbReference type="ARBA" id="ARBA00023158"/>
    </source>
</evidence>
<name>A0A7J7D8E4_TRIWF</name>
<dbReference type="Pfam" id="PF03470">
    <property type="entry name" value="zf-XS"/>
    <property type="match status" value="1"/>
</dbReference>
<dbReference type="InterPro" id="IPR038588">
    <property type="entry name" value="XS_domain_sf"/>
</dbReference>
<protein>
    <submittedName>
        <fullName evidence="7">Protein SUPPRESSOR OF SILENCING 3</fullName>
    </submittedName>
</protein>
<dbReference type="GO" id="GO:0051607">
    <property type="term" value="P:defense response to virus"/>
    <property type="evidence" value="ECO:0007669"/>
    <property type="project" value="InterPro"/>
</dbReference>
<evidence type="ECO:0000259" key="6">
    <source>
        <dbReference type="Pfam" id="PF03470"/>
    </source>
</evidence>
<sequence length="597" mass="68319">MSAKGGFVSEASSSMMEPLADSKMDPAQSDGDGAVSCRKSKDIAGSSAPKTWDSHNPNLKAWSHPDVVQKLCMLSNGGSGSASGCRKKLIADSMDDTKGNKLDNPDVVSKNDDDDDDSVDDTDEVVNKSDDDDDDDDGDADDSMDDTDDEDLSDDFDSDSSQKSHETRKKCKWFKNFFESLDALSFEEVNNRKRPWHCPACQFGPGAINWYQGLQPLMTHARTKGRKRVKLHREFTELLEEELRRRGAPVIPVGEAFGNWKGLMDDEKDHLIVWPPMVVIMNTRLEQDFRGQWVGMGNQELRDYFSSYGPFKPRHSYGPQGHRGISILIFESSAGGYVEAERLHRQFVEQGSDRRAWESGRRVLFCSGGKRQLYGYMAVEEDLEYFDQHSHGKSKVKYDLKSYEKMFVNQIKHMTEANQQLSWFRNKAAKQETRSKALEEIIVTVSTKLRKTLEENRIVKQRSKVQHEQNKEELDFQEQFFKNQISSINEARDEREANFEKLQLEECEKIGDVDVNPSNIEQYKQRVEEIANRIQLQGEVMKDFVADREKLIKVQEDKIAATKRRYWEEMMALENAFDAELAQLRGKYAPQSSVVEG</sequence>
<evidence type="ECO:0000256" key="4">
    <source>
        <dbReference type="SAM" id="MobiDB-lite"/>
    </source>
</evidence>
<evidence type="ECO:0000313" key="8">
    <source>
        <dbReference type="Proteomes" id="UP000593562"/>
    </source>
</evidence>
<dbReference type="InterPro" id="IPR005380">
    <property type="entry name" value="XS_domain"/>
</dbReference>
<dbReference type="PANTHER" id="PTHR46602:SF1">
    <property type="entry name" value="PROTEIN SUPPRESSOR OF GENE SILENCING 3"/>
    <property type="match status" value="1"/>
</dbReference>
<dbReference type="EMBL" id="JAAARO010000009">
    <property type="protein sequence ID" value="KAF5742602.1"/>
    <property type="molecule type" value="Genomic_DNA"/>
</dbReference>
<comment type="similarity">
    <text evidence="3">Belongs to the SGS3 family.</text>
</comment>
<organism evidence="7 8">
    <name type="scientific">Tripterygium wilfordii</name>
    <name type="common">Thunder God vine</name>
    <dbReference type="NCBI Taxonomy" id="458696"/>
    <lineage>
        <taxon>Eukaryota</taxon>
        <taxon>Viridiplantae</taxon>
        <taxon>Streptophyta</taxon>
        <taxon>Embryophyta</taxon>
        <taxon>Tracheophyta</taxon>
        <taxon>Spermatophyta</taxon>
        <taxon>Magnoliopsida</taxon>
        <taxon>eudicotyledons</taxon>
        <taxon>Gunneridae</taxon>
        <taxon>Pentapetalae</taxon>
        <taxon>rosids</taxon>
        <taxon>fabids</taxon>
        <taxon>Celastrales</taxon>
        <taxon>Celastraceae</taxon>
        <taxon>Tripterygium</taxon>
    </lineage>
</organism>
<proteinExistence type="inferred from homology"/>
<feature type="compositionally biased region" description="Basic and acidic residues" evidence="4">
    <location>
        <begin position="95"/>
        <end position="104"/>
    </location>
</feature>
<dbReference type="InterPro" id="IPR005381">
    <property type="entry name" value="Znf-XS_domain"/>
</dbReference>
<feature type="compositionally biased region" description="Acidic residues" evidence="4">
    <location>
        <begin position="112"/>
        <end position="158"/>
    </location>
</feature>
<keyword evidence="8" id="KW-1185">Reference proteome</keyword>
<feature type="region of interest" description="Disordered" evidence="4">
    <location>
        <begin position="95"/>
        <end position="163"/>
    </location>
</feature>
<dbReference type="InParanoid" id="A0A7J7D8E4"/>
<dbReference type="Pfam" id="PF03468">
    <property type="entry name" value="XS"/>
    <property type="match status" value="1"/>
</dbReference>
<dbReference type="OrthoDB" id="1936239at2759"/>
<dbReference type="GO" id="GO:0031047">
    <property type="term" value="P:regulatory ncRNA-mediated gene silencing"/>
    <property type="evidence" value="ECO:0007669"/>
    <property type="project" value="UniProtKB-KW"/>
</dbReference>
<dbReference type="AlphaFoldDB" id="A0A7J7D8E4"/>
<gene>
    <name evidence="7" type="ORF">HS088_TW09G00653</name>
</gene>
<feature type="domain" description="Zinc finger-XS" evidence="6">
    <location>
        <begin position="198"/>
        <end position="235"/>
    </location>
</feature>
<evidence type="ECO:0000256" key="1">
    <source>
        <dbReference type="ARBA" id="ARBA00023054"/>
    </source>
</evidence>
<keyword evidence="1" id="KW-0175">Coiled coil</keyword>
<feature type="domain" description="XS" evidence="5">
    <location>
        <begin position="269"/>
        <end position="384"/>
    </location>
</feature>
<dbReference type="Proteomes" id="UP000593562">
    <property type="component" value="Unassembled WGS sequence"/>
</dbReference>
<dbReference type="InterPro" id="IPR044287">
    <property type="entry name" value="SGS3"/>
</dbReference>
<keyword evidence="2" id="KW-0943">RNA-mediated gene silencing</keyword>
<dbReference type="PANTHER" id="PTHR46602">
    <property type="entry name" value="PROTEIN SUPPRESSOR OF GENE SILENCING 3"/>
    <property type="match status" value="1"/>
</dbReference>
<evidence type="ECO:0000313" key="7">
    <source>
        <dbReference type="EMBL" id="KAF5742602.1"/>
    </source>
</evidence>
<evidence type="ECO:0000256" key="3">
    <source>
        <dbReference type="ARBA" id="ARBA00024022"/>
    </source>
</evidence>
<comment type="caution">
    <text evidence="7">The sequence shown here is derived from an EMBL/GenBank/DDBJ whole genome shotgun (WGS) entry which is preliminary data.</text>
</comment>
<feature type="region of interest" description="Disordered" evidence="4">
    <location>
        <begin position="1"/>
        <end position="61"/>
    </location>
</feature>
<reference evidence="7 8" key="1">
    <citation type="journal article" date="2020" name="Nat. Commun.">
        <title>Genome of Tripterygium wilfordii and identification of cytochrome P450 involved in triptolide biosynthesis.</title>
        <authorList>
            <person name="Tu L."/>
            <person name="Su P."/>
            <person name="Zhang Z."/>
            <person name="Gao L."/>
            <person name="Wang J."/>
            <person name="Hu T."/>
            <person name="Zhou J."/>
            <person name="Zhang Y."/>
            <person name="Zhao Y."/>
            <person name="Liu Y."/>
            <person name="Song Y."/>
            <person name="Tong Y."/>
            <person name="Lu Y."/>
            <person name="Yang J."/>
            <person name="Xu C."/>
            <person name="Jia M."/>
            <person name="Peters R.J."/>
            <person name="Huang L."/>
            <person name="Gao W."/>
        </authorList>
    </citation>
    <scope>NUCLEOTIDE SEQUENCE [LARGE SCALE GENOMIC DNA]</scope>
    <source>
        <strain evidence="8">cv. XIE 37</strain>
        <tissue evidence="7">Leaf</tissue>
    </source>
</reference>